<sequence>MVTQIKQPPRHTALCKRKQVNVETKTKNTASYPVPPNPTMIITTALKVYEQWPFDCNGACIMIKMHAAYISLWVFLSLEMFLVQVCTSPLQEYRKICTMDLDSGPCRALIPRYFYNRHLQRCSEFDYGGCMGNKNNFASLTGCKAVCAWIPVVPKPCRFRADEGPCRGYKKNYFYNMSSGACEQFVYGGCQGNSNNFEDIKTCTQFCTRRTGLPSQLIRSFPSPRKRVAVARIWQAGAHG</sequence>
<dbReference type="InterPro" id="IPR020901">
    <property type="entry name" value="Prtase_inh_Kunz-CS"/>
</dbReference>
<accession>A0A8C4WZA3</accession>
<dbReference type="GO" id="GO:0004867">
    <property type="term" value="F:serine-type endopeptidase inhibitor activity"/>
    <property type="evidence" value="ECO:0007669"/>
    <property type="project" value="UniProtKB-KW"/>
</dbReference>
<keyword evidence="8" id="KW-1185">Reference proteome</keyword>
<evidence type="ECO:0000313" key="7">
    <source>
        <dbReference type="Ensembl" id="ENSEBUP00000021857.1"/>
    </source>
</evidence>
<dbReference type="PRINTS" id="PR00759">
    <property type="entry name" value="BASICPTASE"/>
</dbReference>
<proteinExistence type="predicted"/>
<reference evidence="7" key="1">
    <citation type="submission" date="2025-08" db="UniProtKB">
        <authorList>
            <consortium name="Ensembl"/>
        </authorList>
    </citation>
    <scope>IDENTIFICATION</scope>
</reference>
<protein>
    <submittedName>
        <fullName evidence="7">Tissue factor pathway inhibitor 2</fullName>
    </submittedName>
</protein>
<dbReference type="FunFam" id="4.10.410.10:FF:000011">
    <property type="entry name" value="Tissue factor pathway inhibitor"/>
    <property type="match status" value="1"/>
</dbReference>
<comment type="subcellular location">
    <subcellularLocation>
        <location evidence="1">Secreted</location>
    </subcellularLocation>
</comment>
<keyword evidence="4" id="KW-0722">Serine protease inhibitor</keyword>
<dbReference type="Proteomes" id="UP000694388">
    <property type="component" value="Unplaced"/>
</dbReference>
<dbReference type="SUPFAM" id="SSF57362">
    <property type="entry name" value="BPTI-like"/>
    <property type="match status" value="2"/>
</dbReference>
<evidence type="ECO:0000256" key="2">
    <source>
        <dbReference type="ARBA" id="ARBA00022525"/>
    </source>
</evidence>
<reference evidence="7" key="2">
    <citation type="submission" date="2025-09" db="UniProtKB">
        <authorList>
            <consortium name="Ensembl"/>
        </authorList>
    </citation>
    <scope>IDENTIFICATION</scope>
</reference>
<dbReference type="SMART" id="SM00131">
    <property type="entry name" value="KU"/>
    <property type="match status" value="2"/>
</dbReference>
<evidence type="ECO:0000256" key="3">
    <source>
        <dbReference type="ARBA" id="ARBA00022690"/>
    </source>
</evidence>
<dbReference type="InterPro" id="IPR002223">
    <property type="entry name" value="Kunitz_BPTI"/>
</dbReference>
<evidence type="ECO:0000313" key="8">
    <source>
        <dbReference type="Proteomes" id="UP000694388"/>
    </source>
</evidence>
<dbReference type="InterPro" id="IPR036880">
    <property type="entry name" value="Kunitz_BPTI_sf"/>
</dbReference>
<keyword evidence="2" id="KW-0964">Secreted</keyword>
<dbReference type="OMA" id="EPNANNF"/>
<evidence type="ECO:0000256" key="4">
    <source>
        <dbReference type="ARBA" id="ARBA00022900"/>
    </source>
</evidence>
<organism evidence="7 8">
    <name type="scientific">Eptatretus burgeri</name>
    <name type="common">Inshore hagfish</name>
    <dbReference type="NCBI Taxonomy" id="7764"/>
    <lineage>
        <taxon>Eukaryota</taxon>
        <taxon>Metazoa</taxon>
        <taxon>Chordata</taxon>
        <taxon>Craniata</taxon>
        <taxon>Vertebrata</taxon>
        <taxon>Cyclostomata</taxon>
        <taxon>Myxini</taxon>
        <taxon>Myxiniformes</taxon>
        <taxon>Myxinidae</taxon>
        <taxon>Eptatretinae</taxon>
        <taxon>Eptatretus</taxon>
    </lineage>
</organism>
<name>A0A8C4WZA3_EPTBU</name>
<dbReference type="Pfam" id="PF00014">
    <property type="entry name" value="Kunitz_BPTI"/>
    <property type="match status" value="2"/>
</dbReference>
<evidence type="ECO:0000259" key="6">
    <source>
        <dbReference type="PROSITE" id="PS50279"/>
    </source>
</evidence>
<keyword evidence="3" id="KW-0646">Protease inhibitor</keyword>
<dbReference type="Ensembl" id="ENSEBUT00000022433.1">
    <property type="protein sequence ID" value="ENSEBUP00000021857.1"/>
    <property type="gene ID" value="ENSEBUG00000013488.1"/>
</dbReference>
<dbReference type="PANTHER" id="PTHR10083">
    <property type="entry name" value="KUNITZ-TYPE PROTEASE INHIBITOR-RELATED"/>
    <property type="match status" value="1"/>
</dbReference>
<dbReference type="GeneTree" id="ENSGT00940000159917"/>
<feature type="domain" description="BPTI/Kunitz inhibitor" evidence="6">
    <location>
        <begin position="157"/>
        <end position="207"/>
    </location>
</feature>
<evidence type="ECO:0000256" key="5">
    <source>
        <dbReference type="ARBA" id="ARBA00023157"/>
    </source>
</evidence>
<dbReference type="PROSITE" id="PS50279">
    <property type="entry name" value="BPTI_KUNITZ_2"/>
    <property type="match status" value="2"/>
</dbReference>
<dbReference type="GO" id="GO:0005615">
    <property type="term" value="C:extracellular space"/>
    <property type="evidence" value="ECO:0007669"/>
    <property type="project" value="TreeGrafter"/>
</dbReference>
<dbReference type="PANTHER" id="PTHR10083:SF373">
    <property type="entry name" value="SERINE PEPTIDASE INHIBITOR, KUNITZ TYPE, 2"/>
    <property type="match status" value="1"/>
</dbReference>
<dbReference type="Gene3D" id="4.10.410.10">
    <property type="entry name" value="Pancreatic trypsin inhibitor Kunitz domain"/>
    <property type="match status" value="2"/>
</dbReference>
<evidence type="ECO:0000256" key="1">
    <source>
        <dbReference type="ARBA" id="ARBA00004613"/>
    </source>
</evidence>
<dbReference type="PROSITE" id="PS00280">
    <property type="entry name" value="BPTI_KUNITZ_1"/>
    <property type="match status" value="1"/>
</dbReference>
<keyword evidence="5" id="KW-1015">Disulfide bond</keyword>
<dbReference type="FunFam" id="4.10.410.10:FF:000004">
    <property type="entry name" value="Tissue factor pathway inhibitor"/>
    <property type="match status" value="1"/>
</dbReference>
<dbReference type="AlphaFoldDB" id="A0A8C4WZA3"/>
<dbReference type="InterPro" id="IPR050098">
    <property type="entry name" value="TFPI/VKTCI-like"/>
</dbReference>
<feature type="domain" description="BPTI/Kunitz inhibitor" evidence="6">
    <location>
        <begin position="97"/>
        <end position="147"/>
    </location>
</feature>